<comment type="caution">
    <text evidence="1">The sequence shown here is derived from an EMBL/GenBank/DDBJ whole genome shotgun (WGS) entry which is preliminary data.</text>
</comment>
<evidence type="ECO:0000313" key="1">
    <source>
        <dbReference type="EMBL" id="CAK7336219.1"/>
    </source>
</evidence>
<reference evidence="1 2" key="1">
    <citation type="submission" date="2024-01" db="EMBL/GenBank/DDBJ databases">
        <authorList>
            <person name="Waweru B."/>
        </authorList>
    </citation>
    <scope>NUCLEOTIDE SEQUENCE [LARGE SCALE GENOMIC DNA]</scope>
</reference>
<protein>
    <submittedName>
        <fullName evidence="1">Uncharacterized protein</fullName>
    </submittedName>
</protein>
<dbReference type="Proteomes" id="UP001314170">
    <property type="component" value="Unassembled WGS sequence"/>
</dbReference>
<gene>
    <name evidence="1" type="ORF">DCAF_LOCUS11226</name>
</gene>
<dbReference type="EMBL" id="CAWUPB010000994">
    <property type="protein sequence ID" value="CAK7336219.1"/>
    <property type="molecule type" value="Genomic_DNA"/>
</dbReference>
<accession>A0AAV1RLX7</accession>
<dbReference type="AlphaFoldDB" id="A0AAV1RLX7"/>
<organism evidence="1 2">
    <name type="scientific">Dovyalis caffra</name>
    <dbReference type="NCBI Taxonomy" id="77055"/>
    <lineage>
        <taxon>Eukaryota</taxon>
        <taxon>Viridiplantae</taxon>
        <taxon>Streptophyta</taxon>
        <taxon>Embryophyta</taxon>
        <taxon>Tracheophyta</taxon>
        <taxon>Spermatophyta</taxon>
        <taxon>Magnoliopsida</taxon>
        <taxon>eudicotyledons</taxon>
        <taxon>Gunneridae</taxon>
        <taxon>Pentapetalae</taxon>
        <taxon>rosids</taxon>
        <taxon>fabids</taxon>
        <taxon>Malpighiales</taxon>
        <taxon>Salicaceae</taxon>
        <taxon>Flacourtieae</taxon>
        <taxon>Dovyalis</taxon>
    </lineage>
</organism>
<name>A0AAV1RLX7_9ROSI</name>
<keyword evidence="2" id="KW-1185">Reference proteome</keyword>
<sequence length="90" mass="9784">MKLANQFSIEGLLSPSYRLEGCSFYSKIAITSGAPALMLAIDYGNKLTNVIANGPSIIQRLIPHQYLKTIAHDSALTMPTPKELPSEPPK</sequence>
<proteinExistence type="predicted"/>
<evidence type="ECO:0000313" key="2">
    <source>
        <dbReference type="Proteomes" id="UP001314170"/>
    </source>
</evidence>